<sequence length="564" mass="63635">MSALKFADSHNMVAFLAKPTESEGFKQIVDFLNANPIKYALTVNPTIYTSCIEQFWATTKVKTINGDVQLHALVDRKKQLIHMGYEKLSQKLTFYKAFFSPQWKFLIHTILQCLSATSTAWNGFSSTMASIIICLATNQKFNFSKHIFESMVKNVDSSVKFLMYPRFVQVFLDKQVGDMSTHDEIFVTPSHIKKVFGNMKMVGKGFSRAVTPLFPTVMIQAKKVMGEGSAMPTNPYYTPIIQPSTSQPQKKQSRRKQRKDNEIPQPSGPTEPIADEAANEENVPTQSNDPPLSRVNTLGSGEDRLTLKELIDLCTKLSDRVLDLETTKTAQAKEIASLKKRVKKLERKKKSKTPGMKRLFKIDRSAQVVSSEDEGLGDQEDASKQGRKITDIDQDAEVTLVDETRGSEKVVKEVVSTAEVSAAATITTEEITLAQALVVLRSAKPKRPCESTTRTTLTPIPSNIKDKGEAKMIKPEKPLKMKEQIRLDEELAFKLQAEEEEQARLAREEANISWDNMQAMIEADRLLVERLQAREQEELTDKEKARLFVELLEKRKKHFAALRA</sequence>
<evidence type="ECO:0000256" key="1">
    <source>
        <dbReference type="SAM" id="MobiDB-lite"/>
    </source>
</evidence>
<dbReference type="Proteomes" id="UP001151760">
    <property type="component" value="Unassembled WGS sequence"/>
</dbReference>
<dbReference type="EMBL" id="BQNB010017324">
    <property type="protein sequence ID" value="GJT61862.1"/>
    <property type="molecule type" value="Genomic_DNA"/>
</dbReference>
<evidence type="ECO:0000313" key="3">
    <source>
        <dbReference type="Proteomes" id="UP001151760"/>
    </source>
</evidence>
<organism evidence="2 3">
    <name type="scientific">Tanacetum coccineum</name>
    <dbReference type="NCBI Taxonomy" id="301880"/>
    <lineage>
        <taxon>Eukaryota</taxon>
        <taxon>Viridiplantae</taxon>
        <taxon>Streptophyta</taxon>
        <taxon>Embryophyta</taxon>
        <taxon>Tracheophyta</taxon>
        <taxon>Spermatophyta</taxon>
        <taxon>Magnoliopsida</taxon>
        <taxon>eudicotyledons</taxon>
        <taxon>Gunneridae</taxon>
        <taxon>Pentapetalae</taxon>
        <taxon>asterids</taxon>
        <taxon>campanulids</taxon>
        <taxon>Asterales</taxon>
        <taxon>Asteraceae</taxon>
        <taxon>Asteroideae</taxon>
        <taxon>Anthemideae</taxon>
        <taxon>Anthemidinae</taxon>
        <taxon>Tanacetum</taxon>
    </lineage>
</organism>
<reference evidence="2" key="2">
    <citation type="submission" date="2022-01" db="EMBL/GenBank/DDBJ databases">
        <authorList>
            <person name="Yamashiro T."/>
            <person name="Shiraishi A."/>
            <person name="Satake H."/>
            <person name="Nakayama K."/>
        </authorList>
    </citation>
    <scope>NUCLEOTIDE SEQUENCE</scope>
</reference>
<comment type="caution">
    <text evidence="2">The sequence shown here is derived from an EMBL/GenBank/DDBJ whole genome shotgun (WGS) entry which is preliminary data.</text>
</comment>
<reference evidence="2" key="1">
    <citation type="journal article" date="2022" name="Int. J. Mol. Sci.">
        <title>Draft Genome of Tanacetum Coccineum: Genomic Comparison of Closely Related Tanacetum-Family Plants.</title>
        <authorList>
            <person name="Yamashiro T."/>
            <person name="Shiraishi A."/>
            <person name="Nakayama K."/>
            <person name="Satake H."/>
        </authorList>
    </citation>
    <scope>NUCLEOTIDE SEQUENCE</scope>
</reference>
<feature type="region of interest" description="Disordered" evidence="1">
    <location>
        <begin position="235"/>
        <end position="300"/>
    </location>
</feature>
<protein>
    <submittedName>
        <fullName evidence="2">Uncharacterized protein</fullName>
    </submittedName>
</protein>
<feature type="compositionally biased region" description="Polar residues" evidence="1">
    <location>
        <begin position="282"/>
        <end position="299"/>
    </location>
</feature>
<proteinExistence type="predicted"/>
<accession>A0ABQ5FF12</accession>
<feature type="compositionally biased region" description="Acidic residues" evidence="1">
    <location>
        <begin position="371"/>
        <end position="380"/>
    </location>
</feature>
<keyword evidence="3" id="KW-1185">Reference proteome</keyword>
<evidence type="ECO:0000313" key="2">
    <source>
        <dbReference type="EMBL" id="GJT61862.1"/>
    </source>
</evidence>
<name>A0ABQ5FF12_9ASTR</name>
<feature type="region of interest" description="Disordered" evidence="1">
    <location>
        <begin position="369"/>
        <end position="389"/>
    </location>
</feature>
<gene>
    <name evidence="2" type="ORF">Tco_1005395</name>
</gene>